<keyword evidence="2" id="KW-1185">Reference proteome</keyword>
<organism evidence="1 2">
    <name type="scientific">Brevundimonas basaltis</name>
    <dbReference type="NCBI Taxonomy" id="472166"/>
    <lineage>
        <taxon>Bacteria</taxon>
        <taxon>Pseudomonadati</taxon>
        <taxon>Pseudomonadota</taxon>
        <taxon>Alphaproteobacteria</taxon>
        <taxon>Caulobacterales</taxon>
        <taxon>Caulobacteraceae</taxon>
        <taxon>Brevundimonas</taxon>
    </lineage>
</organism>
<dbReference type="EMBL" id="JACHFZ010000002">
    <property type="protein sequence ID" value="MBB5291446.1"/>
    <property type="molecule type" value="Genomic_DNA"/>
</dbReference>
<proteinExistence type="predicted"/>
<dbReference type="AlphaFoldDB" id="A0A7W8HX03"/>
<dbReference type="RefSeq" id="WP_183252911.1">
    <property type="nucleotide sequence ID" value="NZ_BAAAFF010000006.1"/>
</dbReference>
<gene>
    <name evidence="1" type="ORF">HNQ67_000960</name>
</gene>
<dbReference type="Proteomes" id="UP000566663">
    <property type="component" value="Unassembled WGS sequence"/>
</dbReference>
<protein>
    <submittedName>
        <fullName evidence="1">Uncharacterized protein</fullName>
    </submittedName>
</protein>
<sequence length="148" mass="15593">MTDQTAAPAGDMSAEEAAGRALVARTTFEKEAVWLPSLAVQHWNAGQMAIDGKTFTDCVIEGPAVMAVMHGTGFESCAMGTTTDIRTLLYRPLSETKMAGLVGMSNCRFVRCRFVQIGFTGSDAVLEELLGGVKTLSELAADAGEPSA</sequence>
<accession>A0A7W8HX03</accession>
<comment type="caution">
    <text evidence="1">The sequence shown here is derived from an EMBL/GenBank/DDBJ whole genome shotgun (WGS) entry which is preliminary data.</text>
</comment>
<evidence type="ECO:0000313" key="1">
    <source>
        <dbReference type="EMBL" id="MBB5291446.1"/>
    </source>
</evidence>
<name>A0A7W8HX03_9CAUL</name>
<evidence type="ECO:0000313" key="2">
    <source>
        <dbReference type="Proteomes" id="UP000566663"/>
    </source>
</evidence>
<reference evidence="1 2" key="1">
    <citation type="submission" date="2020-08" db="EMBL/GenBank/DDBJ databases">
        <title>Genomic Encyclopedia of Type Strains, Phase IV (KMG-IV): sequencing the most valuable type-strain genomes for metagenomic binning, comparative biology and taxonomic classification.</title>
        <authorList>
            <person name="Goeker M."/>
        </authorList>
    </citation>
    <scope>NUCLEOTIDE SEQUENCE [LARGE SCALE GENOMIC DNA]</scope>
    <source>
        <strain evidence="1 2">DSM 25335</strain>
    </source>
</reference>